<sequence length="150" mass="16715">MCSFKCKFFLPCCFSSGSGTYTEPPYEVAMEGEVLSNPTEEQLVVESEVTTASTLTLPYETEGEVIQSRVSCQQTKRIKMQWASHSSLDATNTPSSSSISPRSLPDLRQFEEHEIIKGLKEHQSFESVRQIEPVENASGNEEVIPITHLP</sequence>
<feature type="region of interest" description="Disordered" evidence="1">
    <location>
        <begin position="83"/>
        <end position="104"/>
    </location>
</feature>
<protein>
    <submittedName>
        <fullName evidence="2">Uncharacterized protein</fullName>
    </submittedName>
</protein>
<name>A0ABP1S7C4_9HEXA</name>
<feature type="compositionally biased region" description="Polar residues" evidence="1">
    <location>
        <begin position="83"/>
        <end position="93"/>
    </location>
</feature>
<organism evidence="2 3">
    <name type="scientific">Orchesella dallaii</name>
    <dbReference type="NCBI Taxonomy" id="48710"/>
    <lineage>
        <taxon>Eukaryota</taxon>
        <taxon>Metazoa</taxon>
        <taxon>Ecdysozoa</taxon>
        <taxon>Arthropoda</taxon>
        <taxon>Hexapoda</taxon>
        <taxon>Collembola</taxon>
        <taxon>Entomobryomorpha</taxon>
        <taxon>Entomobryoidea</taxon>
        <taxon>Orchesellidae</taxon>
        <taxon>Orchesellinae</taxon>
        <taxon>Orchesella</taxon>
    </lineage>
</organism>
<accession>A0ABP1S7C4</accession>
<keyword evidence="3" id="KW-1185">Reference proteome</keyword>
<proteinExistence type="predicted"/>
<evidence type="ECO:0000256" key="1">
    <source>
        <dbReference type="SAM" id="MobiDB-lite"/>
    </source>
</evidence>
<dbReference type="EMBL" id="CAXLJM020000164">
    <property type="protein sequence ID" value="CAL8145883.1"/>
    <property type="molecule type" value="Genomic_DNA"/>
</dbReference>
<dbReference type="Proteomes" id="UP001642540">
    <property type="component" value="Unassembled WGS sequence"/>
</dbReference>
<reference evidence="2 3" key="1">
    <citation type="submission" date="2024-08" db="EMBL/GenBank/DDBJ databases">
        <authorList>
            <person name="Cucini C."/>
            <person name="Frati F."/>
        </authorList>
    </citation>
    <scope>NUCLEOTIDE SEQUENCE [LARGE SCALE GENOMIC DNA]</scope>
</reference>
<gene>
    <name evidence="2" type="ORF">ODALV1_LOCUS30631</name>
</gene>
<feature type="compositionally biased region" description="Low complexity" evidence="1">
    <location>
        <begin position="94"/>
        <end position="104"/>
    </location>
</feature>
<evidence type="ECO:0000313" key="3">
    <source>
        <dbReference type="Proteomes" id="UP001642540"/>
    </source>
</evidence>
<comment type="caution">
    <text evidence="2">The sequence shown here is derived from an EMBL/GenBank/DDBJ whole genome shotgun (WGS) entry which is preliminary data.</text>
</comment>
<evidence type="ECO:0000313" key="2">
    <source>
        <dbReference type="EMBL" id="CAL8145883.1"/>
    </source>
</evidence>